<organism evidence="10 11">
    <name type="scientific">Sphaerisporangium album</name>
    <dbReference type="NCBI Taxonomy" id="509200"/>
    <lineage>
        <taxon>Bacteria</taxon>
        <taxon>Bacillati</taxon>
        <taxon>Actinomycetota</taxon>
        <taxon>Actinomycetes</taxon>
        <taxon>Streptosporangiales</taxon>
        <taxon>Streptosporangiaceae</taxon>
        <taxon>Sphaerisporangium</taxon>
    </lineage>
</organism>
<proteinExistence type="inferred from homology"/>
<feature type="region of interest" description="Disordered" evidence="8">
    <location>
        <begin position="1"/>
        <end position="53"/>
    </location>
</feature>
<evidence type="ECO:0000256" key="1">
    <source>
        <dbReference type="ARBA" id="ARBA00004651"/>
    </source>
</evidence>
<feature type="compositionally biased region" description="Basic residues" evidence="8">
    <location>
        <begin position="35"/>
        <end position="50"/>
    </location>
</feature>
<dbReference type="InterPro" id="IPR050366">
    <property type="entry name" value="BP-dependent_transpt_permease"/>
</dbReference>
<feature type="compositionally biased region" description="Pro residues" evidence="8">
    <location>
        <begin position="22"/>
        <end position="34"/>
    </location>
</feature>
<feature type="transmembrane region" description="Helical" evidence="7">
    <location>
        <begin position="85"/>
        <end position="107"/>
    </location>
</feature>
<evidence type="ECO:0000259" key="9">
    <source>
        <dbReference type="PROSITE" id="PS50928"/>
    </source>
</evidence>
<dbReference type="PANTHER" id="PTHR43386">
    <property type="entry name" value="OLIGOPEPTIDE TRANSPORT SYSTEM PERMEASE PROTEIN APPC"/>
    <property type="match status" value="1"/>
</dbReference>
<dbReference type="Pfam" id="PF12911">
    <property type="entry name" value="OppC_N"/>
    <property type="match status" value="1"/>
</dbReference>
<gene>
    <name evidence="10" type="ORF">DQ384_25840</name>
</gene>
<dbReference type="InterPro" id="IPR035906">
    <property type="entry name" value="MetI-like_sf"/>
</dbReference>
<dbReference type="PROSITE" id="PS50928">
    <property type="entry name" value="ABC_TM1"/>
    <property type="match status" value="1"/>
</dbReference>
<comment type="caution">
    <text evidence="10">The sequence shown here is derived from an EMBL/GenBank/DDBJ whole genome shotgun (WGS) entry which is preliminary data.</text>
</comment>
<dbReference type="SUPFAM" id="SSF161098">
    <property type="entry name" value="MetI-like"/>
    <property type="match status" value="1"/>
</dbReference>
<dbReference type="InterPro" id="IPR025966">
    <property type="entry name" value="OppC_N"/>
</dbReference>
<dbReference type="GO" id="GO:0055085">
    <property type="term" value="P:transmembrane transport"/>
    <property type="evidence" value="ECO:0007669"/>
    <property type="project" value="InterPro"/>
</dbReference>
<reference evidence="10 11" key="1">
    <citation type="submission" date="2018-06" db="EMBL/GenBank/DDBJ databases">
        <title>Sphaerisporangium craniellae sp. nov., isolated from a marine sponge in the South China Sea.</title>
        <authorList>
            <person name="Li L."/>
        </authorList>
    </citation>
    <scope>NUCLEOTIDE SEQUENCE [LARGE SCALE GENOMIC DNA]</scope>
    <source>
        <strain evidence="10 11">CCTCC AA 208026</strain>
    </source>
</reference>
<evidence type="ECO:0000256" key="5">
    <source>
        <dbReference type="ARBA" id="ARBA00022989"/>
    </source>
</evidence>
<feature type="transmembrane region" description="Helical" evidence="7">
    <location>
        <begin position="157"/>
        <end position="182"/>
    </location>
</feature>
<name>A0A367FC62_9ACTN</name>
<keyword evidence="4 7" id="KW-0812">Transmembrane</keyword>
<keyword evidence="2 7" id="KW-0813">Transport</keyword>
<keyword evidence="11" id="KW-1185">Reference proteome</keyword>
<sequence length="382" mass="40810">MPVPPALPESAGPLRDRAPAPGGRPAPDRLPLPPRRPRHRAGCPRRRRRGPVTLTEIRPGAVPGGPVAGRGPWTLAWARIRTDRVALTSAIVVIALLVLAAAAPLVAQWTGHGPDDQFRDIGITGQGLPVPPNGTFWFGTDRLGRDLFVRVLYGARVSLVVGVLSTLLAAALGVAVGLLAGFYGGVVDTLLSRLMDVVLSFPYLIFAIAVVSIAGPSLTATIGVIAFYSWAAIARIVRGQTLSIKEREYVEAARSLGASDTRIMFVDILPNLLAPVIVLVTLLVPAAIVFESTLSYLGLGIVPPTPSWGNLLSEAQGFYRVAWWYLTFPAGGLLLTTLAFNLLGDGIRDAIDPRTERLFSRRRGVLRGRGRARRTTPATTKG</sequence>
<evidence type="ECO:0000256" key="3">
    <source>
        <dbReference type="ARBA" id="ARBA00022475"/>
    </source>
</evidence>
<dbReference type="Pfam" id="PF00528">
    <property type="entry name" value="BPD_transp_1"/>
    <property type="match status" value="1"/>
</dbReference>
<dbReference type="GO" id="GO:0005886">
    <property type="term" value="C:plasma membrane"/>
    <property type="evidence" value="ECO:0007669"/>
    <property type="project" value="UniProtKB-SubCell"/>
</dbReference>
<dbReference type="InterPro" id="IPR000515">
    <property type="entry name" value="MetI-like"/>
</dbReference>
<accession>A0A367FC62</accession>
<comment type="subcellular location">
    <subcellularLocation>
        <location evidence="1 7">Cell membrane</location>
        <topology evidence="1 7">Multi-pass membrane protein</topology>
    </subcellularLocation>
</comment>
<keyword evidence="3" id="KW-1003">Cell membrane</keyword>
<evidence type="ECO:0000256" key="4">
    <source>
        <dbReference type="ARBA" id="ARBA00022692"/>
    </source>
</evidence>
<dbReference type="PANTHER" id="PTHR43386:SF1">
    <property type="entry name" value="D,D-DIPEPTIDE TRANSPORT SYSTEM PERMEASE PROTEIN DDPC-RELATED"/>
    <property type="match status" value="1"/>
</dbReference>
<comment type="similarity">
    <text evidence="7">Belongs to the binding-protein-dependent transport system permease family.</text>
</comment>
<dbReference type="Proteomes" id="UP000253094">
    <property type="component" value="Unassembled WGS sequence"/>
</dbReference>
<keyword evidence="5 7" id="KW-1133">Transmembrane helix</keyword>
<evidence type="ECO:0000256" key="8">
    <source>
        <dbReference type="SAM" id="MobiDB-lite"/>
    </source>
</evidence>
<dbReference type="CDD" id="cd06261">
    <property type="entry name" value="TM_PBP2"/>
    <property type="match status" value="1"/>
</dbReference>
<evidence type="ECO:0000313" key="10">
    <source>
        <dbReference type="EMBL" id="RCG27938.1"/>
    </source>
</evidence>
<feature type="domain" description="ABC transmembrane type-1" evidence="9">
    <location>
        <begin position="155"/>
        <end position="344"/>
    </location>
</feature>
<evidence type="ECO:0000256" key="7">
    <source>
        <dbReference type="RuleBase" id="RU363032"/>
    </source>
</evidence>
<feature type="transmembrane region" description="Helical" evidence="7">
    <location>
        <begin position="272"/>
        <end position="302"/>
    </location>
</feature>
<protein>
    <submittedName>
        <fullName evidence="10">ABC transporter permease</fullName>
    </submittedName>
</protein>
<dbReference type="EMBL" id="QOIL01000015">
    <property type="protein sequence ID" value="RCG27938.1"/>
    <property type="molecule type" value="Genomic_DNA"/>
</dbReference>
<dbReference type="OrthoDB" id="6637947at2"/>
<dbReference type="AlphaFoldDB" id="A0A367FC62"/>
<feature type="transmembrane region" description="Helical" evidence="7">
    <location>
        <begin position="322"/>
        <end position="344"/>
    </location>
</feature>
<evidence type="ECO:0000256" key="6">
    <source>
        <dbReference type="ARBA" id="ARBA00023136"/>
    </source>
</evidence>
<dbReference type="Gene3D" id="1.10.3720.10">
    <property type="entry name" value="MetI-like"/>
    <property type="match status" value="1"/>
</dbReference>
<feature type="transmembrane region" description="Helical" evidence="7">
    <location>
        <begin position="220"/>
        <end position="237"/>
    </location>
</feature>
<keyword evidence="6 7" id="KW-0472">Membrane</keyword>
<evidence type="ECO:0000256" key="2">
    <source>
        <dbReference type="ARBA" id="ARBA00022448"/>
    </source>
</evidence>
<evidence type="ECO:0000313" key="11">
    <source>
        <dbReference type="Proteomes" id="UP000253094"/>
    </source>
</evidence>